<evidence type="ECO:0000256" key="1">
    <source>
        <dbReference type="ARBA" id="ARBA00004173"/>
    </source>
</evidence>
<gene>
    <name evidence="8" type="ORF">PENDEC_c002G00254</name>
</gene>
<evidence type="ECO:0000256" key="7">
    <source>
        <dbReference type="ARBA" id="ARBA00071383"/>
    </source>
</evidence>
<dbReference type="EMBL" id="MDYL01000002">
    <property type="protein sequence ID" value="OQD77935.1"/>
    <property type="molecule type" value="Genomic_DNA"/>
</dbReference>
<dbReference type="FunFam" id="3.30.1490.10:FF:000005">
    <property type="entry name" value="Mitochondrial 40S ribosomal protein S8"/>
    <property type="match status" value="1"/>
</dbReference>
<proteinExistence type="inferred from homology"/>
<dbReference type="GO" id="GO:0005739">
    <property type="term" value="C:mitochondrion"/>
    <property type="evidence" value="ECO:0007669"/>
    <property type="project" value="UniProtKB-SubCell"/>
</dbReference>
<comment type="function">
    <text evidence="6">Component of the mitochondrial ribosome (mitoribosome), a dedicated translation machinery responsible for the synthesis of mitochondrial genome-encoded proteins, including at least some of the essential transmembrane subunits of the mitochondrial respiratory chain. The mitoribosomes are attached to the mitochondrial inner membrane and translation products are cotranslationally integrated into the membrane.</text>
</comment>
<dbReference type="STRING" id="69771.A0A1V6PLP3"/>
<keyword evidence="5" id="KW-0687">Ribonucleoprotein</keyword>
<evidence type="ECO:0000313" key="8">
    <source>
        <dbReference type="EMBL" id="OQD77935.1"/>
    </source>
</evidence>
<comment type="similarity">
    <text evidence="2">Belongs to the universal ribosomal protein uS8 family.</text>
</comment>
<dbReference type="Gene3D" id="3.30.1370.30">
    <property type="match status" value="1"/>
</dbReference>
<evidence type="ECO:0000256" key="3">
    <source>
        <dbReference type="ARBA" id="ARBA00022980"/>
    </source>
</evidence>
<sequence>MSLVNLAAVCSHLNNATKARLSLTSIPNTNLHLRLCQALKNDGYLSTVVRGGSTPPPAHPILGFPTANDVEPITRDNVASRRLWLGLKYWRNDPVLGKVQLVSKPTRRVRVTVEDLRKIVRGEESNYVAGLRSPGESLYISTDRGILEARECVEKRIGGQALCRVL</sequence>
<dbReference type="GO" id="GO:0005840">
    <property type="term" value="C:ribosome"/>
    <property type="evidence" value="ECO:0007669"/>
    <property type="project" value="UniProtKB-KW"/>
</dbReference>
<organism evidence="8 9">
    <name type="scientific">Penicillium decumbens</name>
    <dbReference type="NCBI Taxonomy" id="69771"/>
    <lineage>
        <taxon>Eukaryota</taxon>
        <taxon>Fungi</taxon>
        <taxon>Dikarya</taxon>
        <taxon>Ascomycota</taxon>
        <taxon>Pezizomycotina</taxon>
        <taxon>Eurotiomycetes</taxon>
        <taxon>Eurotiomycetidae</taxon>
        <taxon>Eurotiales</taxon>
        <taxon>Aspergillaceae</taxon>
        <taxon>Penicillium</taxon>
    </lineage>
</organism>
<protein>
    <recommendedName>
        <fullName evidence="7">Small ribosomal subunit protein uS8m</fullName>
    </recommendedName>
</protein>
<evidence type="ECO:0000256" key="4">
    <source>
        <dbReference type="ARBA" id="ARBA00023128"/>
    </source>
</evidence>
<dbReference type="GO" id="GO:0006412">
    <property type="term" value="P:translation"/>
    <property type="evidence" value="ECO:0007669"/>
    <property type="project" value="InterPro"/>
</dbReference>
<dbReference type="InterPro" id="IPR000630">
    <property type="entry name" value="Ribosomal_uS8"/>
</dbReference>
<comment type="caution">
    <text evidence="8">The sequence shown here is derived from an EMBL/GenBank/DDBJ whole genome shotgun (WGS) entry which is preliminary data.</text>
</comment>
<evidence type="ECO:0000256" key="6">
    <source>
        <dbReference type="ARBA" id="ARBA00037226"/>
    </source>
</evidence>
<keyword evidence="4" id="KW-0496">Mitochondrion</keyword>
<evidence type="ECO:0000313" key="9">
    <source>
        <dbReference type="Proteomes" id="UP000191522"/>
    </source>
</evidence>
<dbReference type="GO" id="GO:1990904">
    <property type="term" value="C:ribonucleoprotein complex"/>
    <property type="evidence" value="ECO:0007669"/>
    <property type="project" value="UniProtKB-KW"/>
</dbReference>
<reference evidence="9" key="1">
    <citation type="journal article" date="2017" name="Nat. Microbiol.">
        <title>Global analysis of biosynthetic gene clusters reveals vast potential of secondary metabolite production in Penicillium species.</title>
        <authorList>
            <person name="Nielsen J.C."/>
            <person name="Grijseels S."/>
            <person name="Prigent S."/>
            <person name="Ji B."/>
            <person name="Dainat J."/>
            <person name="Nielsen K.F."/>
            <person name="Frisvad J.C."/>
            <person name="Workman M."/>
            <person name="Nielsen J."/>
        </authorList>
    </citation>
    <scope>NUCLEOTIDE SEQUENCE [LARGE SCALE GENOMIC DNA]</scope>
    <source>
        <strain evidence="9">IBT 11843</strain>
    </source>
</reference>
<dbReference type="GO" id="GO:0003735">
    <property type="term" value="F:structural constituent of ribosome"/>
    <property type="evidence" value="ECO:0007669"/>
    <property type="project" value="InterPro"/>
</dbReference>
<evidence type="ECO:0000256" key="2">
    <source>
        <dbReference type="ARBA" id="ARBA00006471"/>
    </source>
</evidence>
<dbReference type="AlphaFoldDB" id="A0A1V6PLP3"/>
<dbReference type="Pfam" id="PF00410">
    <property type="entry name" value="Ribosomal_S8"/>
    <property type="match status" value="1"/>
</dbReference>
<keyword evidence="3" id="KW-0689">Ribosomal protein</keyword>
<name>A0A1V6PLP3_PENDC</name>
<dbReference type="FunFam" id="3.30.1370.30:FF:000006">
    <property type="entry name" value="40S ribosomal protein S8"/>
    <property type="match status" value="1"/>
</dbReference>
<dbReference type="PANTHER" id="PTHR11758">
    <property type="entry name" value="40S RIBOSOMAL PROTEIN S15A"/>
    <property type="match status" value="1"/>
</dbReference>
<dbReference type="Gene3D" id="3.30.1490.10">
    <property type="match status" value="1"/>
</dbReference>
<comment type="subcellular location">
    <subcellularLocation>
        <location evidence="1">Mitochondrion</location>
    </subcellularLocation>
</comment>
<dbReference type="Proteomes" id="UP000191522">
    <property type="component" value="Unassembled WGS sequence"/>
</dbReference>
<keyword evidence="9" id="KW-1185">Reference proteome</keyword>
<evidence type="ECO:0000256" key="5">
    <source>
        <dbReference type="ARBA" id="ARBA00023274"/>
    </source>
</evidence>
<dbReference type="OMA" id="KYWQNEP"/>
<dbReference type="SUPFAM" id="SSF56047">
    <property type="entry name" value="Ribosomal protein S8"/>
    <property type="match status" value="1"/>
</dbReference>
<dbReference type="InterPro" id="IPR035987">
    <property type="entry name" value="Ribosomal_uS8_sf"/>
</dbReference>
<dbReference type="OrthoDB" id="409928at2759"/>
<accession>A0A1V6PLP3</accession>